<accession>A0A5J4KVY7</accession>
<dbReference type="InterPro" id="IPR049945">
    <property type="entry name" value="AAA_22"/>
</dbReference>
<dbReference type="PANTHER" id="PTHR35894">
    <property type="entry name" value="GENERAL SECRETION PATHWAY PROTEIN A-RELATED"/>
    <property type="match status" value="1"/>
</dbReference>
<keyword evidence="1" id="KW-0472">Membrane</keyword>
<dbReference type="Pfam" id="PF13401">
    <property type="entry name" value="AAA_22"/>
    <property type="match status" value="1"/>
</dbReference>
<dbReference type="Pfam" id="PF08239">
    <property type="entry name" value="SH3_3"/>
    <property type="match status" value="1"/>
</dbReference>
<dbReference type="Gene3D" id="2.30.30.40">
    <property type="entry name" value="SH3 Domains"/>
    <property type="match status" value="1"/>
</dbReference>
<feature type="transmembrane region" description="Helical" evidence="1">
    <location>
        <begin position="284"/>
        <end position="304"/>
    </location>
</feature>
<keyword evidence="1" id="KW-0812">Transmembrane</keyword>
<sequence>MDYLEFFDLKEDPFRLTPDQYYFYPSESHNDALSSFNYIVEQREGFFMCIGDPGTGKTTLLNTFLNTEKWKDRAGIALVLTPRLSPEEFLLTVLEDLNVKVKNTNKNEIIKAFRDFLIENSMIGRRIIIIVDEAQNLPDETLEELRLLSNLETDKEKLLQIVLIGQPELRNRLLSDNLKQLNQRITVRATLRPLTAEETSDYINYRLIKAGKGTVIFQDKAKRLIYKLSKGVPRLINLISSRAMMAAYLDMSRYVRKRHVMYAVKHVSDSFIKTQKRVVTFPRIIIYSLLLCLIAALLIVMNTVKEPLRVKNQESNMPDSQHTTLNTQQPNLDVQHKIRKAVVTVDVANVRARPSLDSETIMSVHKGTSFDVIDEFTEISGRKWYKIKTLDDKDGWIADKTVRIVNE</sequence>
<evidence type="ECO:0000313" key="3">
    <source>
        <dbReference type="EMBL" id="GER93738.1"/>
    </source>
</evidence>
<dbReference type="EMBL" id="BLAB01000001">
    <property type="protein sequence ID" value="GER93738.1"/>
    <property type="molecule type" value="Genomic_DNA"/>
</dbReference>
<dbReference type="PANTHER" id="PTHR35894:SF1">
    <property type="entry name" value="PHOSPHORIBULOKINASE _ URIDINE KINASE FAMILY"/>
    <property type="match status" value="1"/>
</dbReference>
<proteinExistence type="predicted"/>
<feature type="domain" description="SH3b" evidence="2">
    <location>
        <begin position="338"/>
        <end position="406"/>
    </location>
</feature>
<protein>
    <submittedName>
        <fullName evidence="3">General secretion pathway protein</fullName>
    </submittedName>
</protein>
<evidence type="ECO:0000259" key="2">
    <source>
        <dbReference type="PROSITE" id="PS51781"/>
    </source>
</evidence>
<dbReference type="SUPFAM" id="SSF52540">
    <property type="entry name" value="P-loop containing nucleoside triphosphate hydrolases"/>
    <property type="match status" value="1"/>
</dbReference>
<name>A0A5J4KVY7_9ZZZZ</name>
<dbReference type="SMART" id="SM00287">
    <property type="entry name" value="SH3b"/>
    <property type="match status" value="1"/>
</dbReference>
<dbReference type="AlphaFoldDB" id="A0A5J4KVY7"/>
<dbReference type="InterPro" id="IPR027417">
    <property type="entry name" value="P-loop_NTPase"/>
</dbReference>
<reference evidence="3" key="1">
    <citation type="submission" date="2019-10" db="EMBL/GenBank/DDBJ databases">
        <title>Metagenomic sequencing of thiosulfate-disproportionating enrichment culture.</title>
        <authorList>
            <person name="Umezawa K."/>
            <person name="Kojima H."/>
            <person name="Fukui M."/>
        </authorList>
    </citation>
    <scope>NUCLEOTIDE SEQUENCE</scope>
    <source>
        <strain evidence="3">45J</strain>
    </source>
</reference>
<dbReference type="PROSITE" id="PS51781">
    <property type="entry name" value="SH3B"/>
    <property type="match status" value="1"/>
</dbReference>
<gene>
    <name evidence="3" type="ORF">A45J_1494</name>
</gene>
<dbReference type="GO" id="GO:0016887">
    <property type="term" value="F:ATP hydrolysis activity"/>
    <property type="evidence" value="ECO:0007669"/>
    <property type="project" value="InterPro"/>
</dbReference>
<dbReference type="InterPro" id="IPR052026">
    <property type="entry name" value="ExeA_AAA_ATPase_DNA-bind"/>
</dbReference>
<keyword evidence="1" id="KW-1133">Transmembrane helix</keyword>
<comment type="caution">
    <text evidence="3">The sequence shown here is derived from an EMBL/GenBank/DDBJ whole genome shotgun (WGS) entry which is preliminary data.</text>
</comment>
<organism evidence="3">
    <name type="scientific">hot springs metagenome</name>
    <dbReference type="NCBI Taxonomy" id="433727"/>
    <lineage>
        <taxon>unclassified sequences</taxon>
        <taxon>metagenomes</taxon>
        <taxon>ecological metagenomes</taxon>
    </lineage>
</organism>
<evidence type="ECO:0000256" key="1">
    <source>
        <dbReference type="SAM" id="Phobius"/>
    </source>
</evidence>
<dbReference type="Gene3D" id="3.40.50.300">
    <property type="entry name" value="P-loop containing nucleotide triphosphate hydrolases"/>
    <property type="match status" value="1"/>
</dbReference>
<dbReference type="InterPro" id="IPR003646">
    <property type="entry name" value="SH3-like_bac-type"/>
</dbReference>